<evidence type="ECO:0000256" key="6">
    <source>
        <dbReference type="SAM" id="Phobius"/>
    </source>
</evidence>
<feature type="transmembrane region" description="Helical" evidence="6">
    <location>
        <begin position="89"/>
        <end position="107"/>
    </location>
</feature>
<keyword evidence="2" id="KW-1003">Cell membrane</keyword>
<evidence type="ECO:0000313" key="7">
    <source>
        <dbReference type="EMBL" id="RTR37246.1"/>
    </source>
</evidence>
<dbReference type="EMBL" id="RXNU01000014">
    <property type="protein sequence ID" value="RTR37246.1"/>
    <property type="molecule type" value="Genomic_DNA"/>
</dbReference>
<feature type="transmembrane region" description="Helical" evidence="6">
    <location>
        <begin position="57"/>
        <end position="77"/>
    </location>
</feature>
<feature type="transmembrane region" description="Helical" evidence="6">
    <location>
        <begin position="16"/>
        <end position="37"/>
    </location>
</feature>
<name>A0A3S0K7E7_9GAMM</name>
<comment type="subcellular location">
    <subcellularLocation>
        <location evidence="1">Cell membrane</location>
        <topology evidence="1">Multi-pass membrane protein</topology>
    </subcellularLocation>
</comment>
<accession>A0A3S0K7E7</accession>
<gene>
    <name evidence="7" type="ORF">EKG38_20145</name>
</gene>
<evidence type="ECO:0000256" key="3">
    <source>
        <dbReference type="ARBA" id="ARBA00022692"/>
    </source>
</evidence>
<evidence type="ECO:0000256" key="1">
    <source>
        <dbReference type="ARBA" id="ARBA00004651"/>
    </source>
</evidence>
<dbReference type="OrthoDB" id="598027at2"/>
<feature type="transmembrane region" description="Helical" evidence="6">
    <location>
        <begin position="119"/>
        <end position="136"/>
    </location>
</feature>
<dbReference type="Pfam" id="PF06146">
    <property type="entry name" value="PsiE"/>
    <property type="match status" value="1"/>
</dbReference>
<keyword evidence="8" id="KW-1185">Reference proteome</keyword>
<evidence type="ECO:0008006" key="9">
    <source>
        <dbReference type="Google" id="ProtNLM"/>
    </source>
</evidence>
<dbReference type="Proteomes" id="UP000267448">
    <property type="component" value="Unassembled WGS sequence"/>
</dbReference>
<evidence type="ECO:0000256" key="5">
    <source>
        <dbReference type="ARBA" id="ARBA00023136"/>
    </source>
</evidence>
<protein>
    <recommendedName>
        <fullName evidence="9">Diguanylate cyclase</fullName>
    </recommendedName>
</protein>
<keyword evidence="3 6" id="KW-0812">Transmembrane</keyword>
<dbReference type="RefSeq" id="WP_126522439.1">
    <property type="nucleotide sequence ID" value="NZ_RXNU01000014.1"/>
</dbReference>
<proteinExistence type="predicted"/>
<keyword evidence="4 6" id="KW-1133">Transmembrane helix</keyword>
<evidence type="ECO:0000313" key="8">
    <source>
        <dbReference type="Proteomes" id="UP000267448"/>
    </source>
</evidence>
<organism evidence="7 8">
    <name type="scientific">Shewanella canadensis</name>
    <dbReference type="NCBI Taxonomy" id="271096"/>
    <lineage>
        <taxon>Bacteria</taxon>
        <taxon>Pseudomonadati</taxon>
        <taxon>Pseudomonadota</taxon>
        <taxon>Gammaproteobacteria</taxon>
        <taxon>Alteromonadales</taxon>
        <taxon>Shewanellaceae</taxon>
        <taxon>Shewanella</taxon>
    </lineage>
</organism>
<sequence length="156" mass="17456">MEKIEREPLINKLGQVIHYAVRVLAVLMTLVILWSVVDVGRVLFIEVITPPYGLMDMQDILAIFGSFLAVLIAIEIFQNITIYLKEEVIHVQIVIATALMAISRKIIILDFKEVGPEYVWASAAVIIALGVTYWMVSAKRSHSSVELLTSSDSKLD</sequence>
<evidence type="ECO:0000256" key="4">
    <source>
        <dbReference type="ARBA" id="ARBA00022989"/>
    </source>
</evidence>
<comment type="caution">
    <text evidence="7">The sequence shown here is derived from an EMBL/GenBank/DDBJ whole genome shotgun (WGS) entry which is preliminary data.</text>
</comment>
<reference evidence="7 8" key="1">
    <citation type="submission" date="2018-12" db="EMBL/GenBank/DDBJ databases">
        <authorList>
            <person name="Yu L."/>
        </authorList>
    </citation>
    <scope>NUCLEOTIDE SEQUENCE [LARGE SCALE GENOMIC DNA]</scope>
    <source>
        <strain evidence="7 8">HAW-EB2</strain>
    </source>
</reference>
<dbReference type="GO" id="GO:0005886">
    <property type="term" value="C:plasma membrane"/>
    <property type="evidence" value="ECO:0007669"/>
    <property type="project" value="UniProtKB-SubCell"/>
</dbReference>
<keyword evidence="5 6" id="KW-0472">Membrane</keyword>
<dbReference type="InterPro" id="IPR020948">
    <property type="entry name" value="P_starv_induced_PsiE-like"/>
</dbReference>
<evidence type="ECO:0000256" key="2">
    <source>
        <dbReference type="ARBA" id="ARBA00022475"/>
    </source>
</evidence>
<dbReference type="AlphaFoldDB" id="A0A3S0K7E7"/>